<accession>A0A0C9VEL8</accession>
<evidence type="ECO:0000313" key="2">
    <source>
        <dbReference type="Proteomes" id="UP000054279"/>
    </source>
</evidence>
<dbReference type="EMBL" id="KN837182">
    <property type="protein sequence ID" value="KIJ36060.1"/>
    <property type="molecule type" value="Genomic_DNA"/>
</dbReference>
<protein>
    <submittedName>
        <fullName evidence="1">Uncharacterized protein</fullName>
    </submittedName>
</protein>
<evidence type="ECO:0000313" key="1">
    <source>
        <dbReference type="EMBL" id="KIJ36060.1"/>
    </source>
</evidence>
<name>A0A0C9VEL8_SPHS4</name>
<dbReference type="Proteomes" id="UP000054279">
    <property type="component" value="Unassembled WGS sequence"/>
</dbReference>
<dbReference type="AlphaFoldDB" id="A0A0C9VEL8"/>
<feature type="non-terminal residue" evidence="1">
    <location>
        <position position="1"/>
    </location>
</feature>
<sequence length="96" mass="11207">DIAFALNVQHDCQTWKCNDTGLRPIIQEREKTNQTISFIEHQEDNTFILNTFAVHNTYQLRRILPRSLVAPVPLHEDQYAFHCQIADKVQSTRTGR</sequence>
<feature type="non-terminal residue" evidence="1">
    <location>
        <position position="96"/>
    </location>
</feature>
<dbReference type="HOGENOM" id="CLU_157667_1_0_1"/>
<gene>
    <name evidence="1" type="ORF">M422DRAFT_104006</name>
</gene>
<proteinExistence type="predicted"/>
<dbReference type="OrthoDB" id="2947226at2759"/>
<reference evidence="1 2" key="1">
    <citation type="submission" date="2014-06" db="EMBL/GenBank/DDBJ databases">
        <title>Evolutionary Origins and Diversification of the Mycorrhizal Mutualists.</title>
        <authorList>
            <consortium name="DOE Joint Genome Institute"/>
            <consortium name="Mycorrhizal Genomics Consortium"/>
            <person name="Kohler A."/>
            <person name="Kuo A."/>
            <person name="Nagy L.G."/>
            <person name="Floudas D."/>
            <person name="Copeland A."/>
            <person name="Barry K.W."/>
            <person name="Cichocki N."/>
            <person name="Veneault-Fourrey C."/>
            <person name="LaButti K."/>
            <person name="Lindquist E.A."/>
            <person name="Lipzen A."/>
            <person name="Lundell T."/>
            <person name="Morin E."/>
            <person name="Murat C."/>
            <person name="Riley R."/>
            <person name="Ohm R."/>
            <person name="Sun H."/>
            <person name="Tunlid A."/>
            <person name="Henrissat B."/>
            <person name="Grigoriev I.V."/>
            <person name="Hibbett D.S."/>
            <person name="Martin F."/>
        </authorList>
    </citation>
    <scope>NUCLEOTIDE SEQUENCE [LARGE SCALE GENOMIC DNA]</scope>
    <source>
        <strain evidence="1 2">SS14</strain>
    </source>
</reference>
<organism evidence="1 2">
    <name type="scientific">Sphaerobolus stellatus (strain SS14)</name>
    <dbReference type="NCBI Taxonomy" id="990650"/>
    <lineage>
        <taxon>Eukaryota</taxon>
        <taxon>Fungi</taxon>
        <taxon>Dikarya</taxon>
        <taxon>Basidiomycota</taxon>
        <taxon>Agaricomycotina</taxon>
        <taxon>Agaricomycetes</taxon>
        <taxon>Phallomycetidae</taxon>
        <taxon>Geastrales</taxon>
        <taxon>Sphaerobolaceae</taxon>
        <taxon>Sphaerobolus</taxon>
    </lineage>
</organism>
<keyword evidence="2" id="KW-1185">Reference proteome</keyword>